<feature type="transmembrane region" description="Helical" evidence="1">
    <location>
        <begin position="284"/>
        <end position="304"/>
    </location>
</feature>
<feature type="transmembrane region" description="Helical" evidence="1">
    <location>
        <begin position="316"/>
        <end position="339"/>
    </location>
</feature>
<dbReference type="EMBL" id="OU594949">
    <property type="protein sequence ID" value="CAG9294032.1"/>
    <property type="molecule type" value="Genomic_DNA"/>
</dbReference>
<organism evidence="2">
    <name type="scientific">Phaeodactylum tricornutum</name>
    <name type="common">Diatom</name>
    <dbReference type="NCBI Taxonomy" id="2850"/>
    <lineage>
        <taxon>Eukaryota</taxon>
        <taxon>Sar</taxon>
        <taxon>Stramenopiles</taxon>
        <taxon>Ochrophyta</taxon>
        <taxon>Bacillariophyta</taxon>
        <taxon>Bacillariophyceae</taxon>
        <taxon>Bacillariophycidae</taxon>
        <taxon>Naviculales</taxon>
        <taxon>Phaeodactylaceae</taxon>
        <taxon>Phaeodactylum</taxon>
    </lineage>
</organism>
<protein>
    <submittedName>
        <fullName evidence="2">Uncharacterized protein</fullName>
    </submittedName>
</protein>
<proteinExistence type="predicted"/>
<accession>A0A8J9TFB2</accession>
<gene>
    <name evidence="2" type="ORF">PTTT1_LOCUS53392</name>
</gene>
<dbReference type="OMA" id="WHEPSID"/>
<evidence type="ECO:0000256" key="1">
    <source>
        <dbReference type="SAM" id="Phobius"/>
    </source>
</evidence>
<keyword evidence="1" id="KW-0472">Membrane</keyword>
<name>A0A8J9TFB2_PHATR</name>
<sequence>MRRRQYLSSSVFVLSLTVSTLFGFRPFSLQHRKVKQPRSWRTSSAEVGAQMSLLPTVTPPETIRPKGAESLPFRAENVWEKMALKIAKADEDPSQLTDFVQLVSILRVGFPALALAIVANLSYPPMSMALANVIDDSGVFAVISQDASQYIQNILTTSGLVFALLVGQTYYFMYQQQEKIYLALFQEVTIAKSLVEQVSLVCRGRETLYSRIMACIDRYVKEDLTRFNDKEPAELISARPCDDPLEDILYLTSVGEPSIIYQTVRSLRQARAFRLGALQRKLPALHMTLLWVLGGIVLCTFPLLGAGSQTIGGMRILIVQAWYLSFIVFGMALTLGVIYELQRPGEKGAYNARMVLTVMVAGLEEELAQRLNGDIGLVSSDGWHEPSIDGDGAFEEELLMPKEF</sequence>
<feature type="transmembrane region" description="Helical" evidence="1">
    <location>
        <begin position="154"/>
        <end position="173"/>
    </location>
</feature>
<dbReference type="AlphaFoldDB" id="A0A8J9TFB2"/>
<keyword evidence="1" id="KW-1133">Transmembrane helix</keyword>
<reference evidence="2" key="1">
    <citation type="submission" date="2022-02" db="EMBL/GenBank/DDBJ databases">
        <authorList>
            <person name="Giguere J D."/>
        </authorList>
    </citation>
    <scope>NUCLEOTIDE SEQUENCE</scope>
    <source>
        <strain evidence="2">CCAP 1055/1</strain>
    </source>
</reference>
<evidence type="ECO:0000313" key="2">
    <source>
        <dbReference type="EMBL" id="CAG9294032.1"/>
    </source>
</evidence>
<keyword evidence="1" id="KW-0812">Transmembrane</keyword>
<dbReference type="Proteomes" id="UP000836788">
    <property type="component" value="Chromosome 8"/>
</dbReference>